<reference evidence="1 2" key="1">
    <citation type="submission" date="2019-11" db="EMBL/GenBank/DDBJ databases">
        <title>Comparison of genomes from free-living endosymbiotic cyanobacteria isolated from Azolla.</title>
        <authorList>
            <person name="Thiel T."/>
            <person name="Pratte B."/>
        </authorList>
    </citation>
    <scope>NUCLEOTIDE SEQUENCE [LARGE SCALE GENOMIC DNA]</scope>
    <source>
        <strain evidence="1 2">N2B</strain>
    </source>
</reference>
<protein>
    <submittedName>
        <fullName evidence="1">Uncharacterized protein</fullName>
    </submittedName>
</protein>
<dbReference type="GeneID" id="58724384"/>
<dbReference type="Proteomes" id="UP000570851">
    <property type="component" value="Unassembled WGS sequence"/>
</dbReference>
<evidence type="ECO:0000313" key="2">
    <source>
        <dbReference type="Proteomes" id="UP000570851"/>
    </source>
</evidence>
<name>A0ABR6S9Q9_ANAVA</name>
<evidence type="ECO:0000313" key="1">
    <source>
        <dbReference type="EMBL" id="MBC1303115.1"/>
    </source>
</evidence>
<organism evidence="1 2">
    <name type="scientific">Trichormus variabilis N2B</name>
    <dbReference type="NCBI Taxonomy" id="2681315"/>
    <lineage>
        <taxon>Bacteria</taxon>
        <taxon>Bacillati</taxon>
        <taxon>Cyanobacteriota</taxon>
        <taxon>Cyanophyceae</taxon>
        <taxon>Nostocales</taxon>
        <taxon>Nostocaceae</taxon>
        <taxon>Trichormus</taxon>
    </lineage>
</organism>
<dbReference type="EMBL" id="JACKZP010000051">
    <property type="protein sequence ID" value="MBC1303115.1"/>
    <property type="molecule type" value="Genomic_DNA"/>
</dbReference>
<comment type="caution">
    <text evidence="1">The sequence shown here is derived from an EMBL/GenBank/DDBJ whole genome shotgun (WGS) entry which is preliminary data.</text>
</comment>
<accession>A0ABR6S9Q9</accession>
<proteinExistence type="predicted"/>
<dbReference type="RefSeq" id="WP_011318516.1">
    <property type="nucleotide sequence ID" value="NZ_JACKZP010000051.1"/>
</dbReference>
<sequence>MLGKIDWFGGFNNKTNKFNHFGYITPLEGVSTKDIRIERDDVPLDIQKIIEGNKGRGVYVQFDIDSKRNLAINLKVPTFIGAIKRSELSGHWQITYNDNCKLHFRSRTHYQSESIVAFSIKEIKDREAMEMAEILGKDQEIKYKQVPFLLKIINDIREIDTDERIVEKYANSNIFVLFKIFIIEYLLALPLEMAEIFIVNKLKYLNDEQQDFVIKEIATKLPNLLIGSSTLRSYLKLDSYSKNSYILFINEHINLVEGNFKIELIYELVKKVEQANERERNIYWQQVEYLRDNLDYKNFLWHIAPTARKIPIIAEYTLSIAEDAAEKVVLEHLEQFNKQEQDKLINELIKKSPNVILVSSKLRSYLKLTEDDFNSYGIFINNYLNSVNDDLFNELINELIEKVEQANERERNIYWQQIEYLQHNLDYKNFLWHIAPTAKKEAIIQQRCKTFFDIISRFQYSNYPYERYISHDWRELYHLNQSDKLLIQKWDASVNFNEITAAKMISARGAEKLVIQFYQALDHQVEDISIHQVTQQSIEWKLGDIRLDFKYLLDVKNSRISVNSNSYSEFCVPKFKESRGNNVKIVGVLSPYLQKKYMYGKVKAKFRVENPKVLGAFDKAKLSELETIFSDRFISINMPRGSDTNKYLPPWLFDYDERFYKQQCEILTELQNLCDQDIPSWEDISLVTQEFIPLFIAAKRRLPQTWVNNLPQWQVNFINYLINLPTERITLPYLFMSILRHFLLMLAYQGSDYSPQQYLELIYTDTTRNNPLTLYDPLNIIRDFFDTLQILWNNRQASRLDEFKIFKFSGQGLLQGQRAASDKLTTILAYCGGWVDEKGKCGYRPLVIGREPNCPTCGRLVCHKCNYCSNGCSAYTARKSNQNINNWGIDIG</sequence>
<gene>
    <name evidence="1" type="ORF">GNE12_14455</name>
</gene>
<keyword evidence="2" id="KW-1185">Reference proteome</keyword>